<evidence type="ECO:0000259" key="4">
    <source>
        <dbReference type="PROSITE" id="PS51063"/>
    </source>
</evidence>
<dbReference type="PRINTS" id="PR00034">
    <property type="entry name" value="HTHCRP"/>
</dbReference>
<evidence type="ECO:0000256" key="1">
    <source>
        <dbReference type="ARBA" id="ARBA00023015"/>
    </source>
</evidence>
<dbReference type="GO" id="GO:0006355">
    <property type="term" value="P:regulation of DNA-templated transcription"/>
    <property type="evidence" value="ECO:0007669"/>
    <property type="project" value="InterPro"/>
</dbReference>
<dbReference type="SUPFAM" id="SSF46785">
    <property type="entry name" value="Winged helix' DNA-binding domain"/>
    <property type="match status" value="1"/>
</dbReference>
<dbReference type="InterPro" id="IPR036390">
    <property type="entry name" value="WH_DNA-bd_sf"/>
</dbReference>
<dbReference type="SMART" id="SM00419">
    <property type="entry name" value="HTH_CRP"/>
    <property type="match status" value="1"/>
</dbReference>
<dbReference type="InterPro" id="IPR018490">
    <property type="entry name" value="cNMP-bd_dom_sf"/>
</dbReference>
<dbReference type="Pfam" id="PF00027">
    <property type="entry name" value="cNMP_binding"/>
    <property type="match status" value="1"/>
</dbReference>
<dbReference type="OrthoDB" id="7643467at2"/>
<dbReference type="RefSeq" id="WP_134014928.1">
    <property type="nucleotide sequence ID" value="NZ_SOEC01000001.1"/>
</dbReference>
<evidence type="ECO:0000313" key="5">
    <source>
        <dbReference type="EMBL" id="TDX32799.1"/>
    </source>
</evidence>
<dbReference type="Gene3D" id="1.10.10.10">
    <property type="entry name" value="Winged helix-like DNA-binding domain superfamily/Winged helix DNA-binding domain"/>
    <property type="match status" value="1"/>
</dbReference>
<organism evidence="5 6">
    <name type="scientific">Modicisalibacter xianhensis</name>
    <dbReference type="NCBI Taxonomy" id="442341"/>
    <lineage>
        <taxon>Bacteria</taxon>
        <taxon>Pseudomonadati</taxon>
        <taxon>Pseudomonadota</taxon>
        <taxon>Gammaproteobacteria</taxon>
        <taxon>Oceanospirillales</taxon>
        <taxon>Halomonadaceae</taxon>
        <taxon>Modicisalibacter</taxon>
    </lineage>
</organism>
<dbReference type="PROSITE" id="PS51063">
    <property type="entry name" value="HTH_CRP_2"/>
    <property type="match status" value="1"/>
</dbReference>
<dbReference type="GO" id="GO:0003677">
    <property type="term" value="F:DNA binding"/>
    <property type="evidence" value="ECO:0007669"/>
    <property type="project" value="UniProtKB-KW"/>
</dbReference>
<dbReference type="EMBL" id="SOEC01000001">
    <property type="protein sequence ID" value="TDX32799.1"/>
    <property type="molecule type" value="Genomic_DNA"/>
</dbReference>
<dbReference type="CDD" id="cd00038">
    <property type="entry name" value="CAP_ED"/>
    <property type="match status" value="1"/>
</dbReference>
<dbReference type="Proteomes" id="UP000294489">
    <property type="component" value="Unassembled WGS sequence"/>
</dbReference>
<evidence type="ECO:0000313" key="6">
    <source>
        <dbReference type="Proteomes" id="UP000294489"/>
    </source>
</evidence>
<comment type="caution">
    <text evidence="5">The sequence shown here is derived from an EMBL/GenBank/DDBJ whole genome shotgun (WGS) entry which is preliminary data.</text>
</comment>
<keyword evidence="2" id="KW-0238">DNA-binding</keyword>
<accession>A0A4R8G063</accession>
<gene>
    <name evidence="5" type="ORF">DFO67_10193</name>
</gene>
<dbReference type="InterPro" id="IPR014710">
    <property type="entry name" value="RmlC-like_jellyroll"/>
</dbReference>
<sequence>MQLRKAPSRQDTLSFLTEFPDFDELLDDYSLLPALRRKQTLVKQNERFHGIYVVRCGMLKQSYRDMGFGEQITHFFLPGDVVGLDAIECRRYLGKVTALETAGLIQISFSRLEEFPGERENFLKLLCYLSRAMQHERNHMRYVLMHSSDVRLARFFLTMSTNFRLQGFSSYHFRLPMTRCEIANYLCMAFETASRLVSRFQYKKILVARGHEYSITDFEKLVEIAESER</sequence>
<dbReference type="InterPro" id="IPR036388">
    <property type="entry name" value="WH-like_DNA-bd_sf"/>
</dbReference>
<feature type="domain" description="HTH crp-type" evidence="4">
    <location>
        <begin position="146"/>
        <end position="219"/>
    </location>
</feature>
<protein>
    <submittedName>
        <fullName evidence="5">CRP/FNR family transcriptional regulator</fullName>
    </submittedName>
</protein>
<name>A0A4R8G063_9GAMM</name>
<dbReference type="AlphaFoldDB" id="A0A4R8G063"/>
<evidence type="ECO:0000256" key="2">
    <source>
        <dbReference type="ARBA" id="ARBA00023125"/>
    </source>
</evidence>
<proteinExistence type="predicted"/>
<dbReference type="Gene3D" id="2.60.120.10">
    <property type="entry name" value="Jelly Rolls"/>
    <property type="match status" value="1"/>
</dbReference>
<dbReference type="InterPro" id="IPR000595">
    <property type="entry name" value="cNMP-bd_dom"/>
</dbReference>
<keyword evidence="3" id="KW-0804">Transcription</keyword>
<reference evidence="5 6" key="1">
    <citation type="submission" date="2019-03" db="EMBL/GenBank/DDBJ databases">
        <title>Freshwater and sediment microbial communities from various areas in North America, analyzing microbe dynamics in response to fracking.</title>
        <authorList>
            <person name="Lamendella R."/>
        </authorList>
    </citation>
    <scope>NUCLEOTIDE SEQUENCE [LARGE SCALE GENOMIC DNA]</scope>
    <source>
        <strain evidence="5 6">6_TX</strain>
    </source>
</reference>
<dbReference type="SUPFAM" id="SSF51206">
    <property type="entry name" value="cAMP-binding domain-like"/>
    <property type="match status" value="1"/>
</dbReference>
<evidence type="ECO:0000256" key="3">
    <source>
        <dbReference type="ARBA" id="ARBA00023163"/>
    </source>
</evidence>
<keyword evidence="1" id="KW-0805">Transcription regulation</keyword>
<dbReference type="InterPro" id="IPR012318">
    <property type="entry name" value="HTH_CRP"/>
</dbReference>
<dbReference type="Pfam" id="PF13545">
    <property type="entry name" value="HTH_Crp_2"/>
    <property type="match status" value="1"/>
</dbReference>